<keyword evidence="1" id="KW-0472">Membrane</keyword>
<evidence type="ECO:0000313" key="2">
    <source>
        <dbReference type="EMBL" id="CCC96180.1"/>
    </source>
</evidence>
<dbReference type="EMBL" id="HE575324">
    <property type="protein sequence ID" value="CCC96180.1"/>
    <property type="molecule type" value="Genomic_DNA"/>
</dbReference>
<sequence length="140" mass="15343">MNVHSVLVSATGLKEAMLPAGLLDFNCGTKTPCFHFSGTWLQFRLSFNNRSTHFLSILPMCWSSSECIPSFPRAVPLEGSRSAASSYASVIGLNVPCLVRCSGFAYMALLVPSLTALCTFSPVPVLLTFCSWVTVNNWRW</sequence>
<keyword evidence="1" id="KW-1133">Transmembrane helix</keyword>
<accession>G0V3F7</accession>
<keyword evidence="1" id="KW-0812">Transmembrane</keyword>
<feature type="transmembrane region" description="Helical" evidence="1">
    <location>
        <begin position="104"/>
        <end position="135"/>
    </location>
</feature>
<proteinExistence type="predicted"/>
<dbReference type="AlphaFoldDB" id="G0V3F7"/>
<reference evidence="2" key="1">
    <citation type="journal article" date="2012" name="Proc. Natl. Acad. Sci. U.S.A.">
        <title>Antigenic diversity is generated by distinct evolutionary mechanisms in African trypanosome species.</title>
        <authorList>
            <person name="Jackson A.P."/>
            <person name="Berry A."/>
            <person name="Aslett M."/>
            <person name="Allison H.C."/>
            <person name="Burton P."/>
            <person name="Vavrova-Anderson J."/>
            <person name="Brown R."/>
            <person name="Browne H."/>
            <person name="Corton N."/>
            <person name="Hauser H."/>
            <person name="Gamble J."/>
            <person name="Gilderthorp R."/>
            <person name="Marcello L."/>
            <person name="McQuillan J."/>
            <person name="Otto T.D."/>
            <person name="Quail M.A."/>
            <person name="Sanders M.J."/>
            <person name="van Tonder A."/>
            <person name="Ginger M.L."/>
            <person name="Field M.C."/>
            <person name="Barry J.D."/>
            <person name="Hertz-Fowler C."/>
            <person name="Berriman M."/>
        </authorList>
    </citation>
    <scope>NUCLEOTIDE SEQUENCE</scope>
    <source>
        <strain evidence="2">IL3000</strain>
    </source>
</reference>
<evidence type="ECO:0000256" key="1">
    <source>
        <dbReference type="SAM" id="Phobius"/>
    </source>
</evidence>
<gene>
    <name evidence="2" type="ORF">TCIL3000_11_16940</name>
</gene>
<name>G0V3F7_TRYCI</name>
<organism evidence="2">
    <name type="scientific">Trypanosoma congolense (strain IL3000)</name>
    <dbReference type="NCBI Taxonomy" id="1068625"/>
    <lineage>
        <taxon>Eukaryota</taxon>
        <taxon>Discoba</taxon>
        <taxon>Euglenozoa</taxon>
        <taxon>Kinetoplastea</taxon>
        <taxon>Metakinetoplastina</taxon>
        <taxon>Trypanosomatida</taxon>
        <taxon>Trypanosomatidae</taxon>
        <taxon>Trypanosoma</taxon>
        <taxon>Nannomonas</taxon>
    </lineage>
</organism>
<protein>
    <submittedName>
        <fullName evidence="2">Uncharacterized protein</fullName>
    </submittedName>
</protein>